<reference evidence="2 3" key="1">
    <citation type="submission" date="2020-09" db="EMBL/GenBank/DDBJ databases">
        <title>De no assembly of potato wild relative species, Solanum commersonii.</title>
        <authorList>
            <person name="Cho K."/>
        </authorList>
    </citation>
    <scope>NUCLEOTIDE SEQUENCE [LARGE SCALE GENOMIC DNA]</scope>
    <source>
        <strain evidence="2">LZ3.2</strain>
        <tissue evidence="2">Leaf</tissue>
    </source>
</reference>
<feature type="transmembrane region" description="Helical" evidence="1">
    <location>
        <begin position="80"/>
        <end position="98"/>
    </location>
</feature>
<comment type="caution">
    <text evidence="2">The sequence shown here is derived from an EMBL/GenBank/DDBJ whole genome shotgun (WGS) entry which is preliminary data.</text>
</comment>
<keyword evidence="1" id="KW-0472">Membrane</keyword>
<proteinExistence type="predicted"/>
<dbReference type="AlphaFoldDB" id="A0A9J5X1F1"/>
<evidence type="ECO:0000313" key="3">
    <source>
        <dbReference type="Proteomes" id="UP000824120"/>
    </source>
</evidence>
<keyword evidence="1" id="KW-1133">Transmembrane helix</keyword>
<evidence type="ECO:0000313" key="2">
    <source>
        <dbReference type="EMBL" id="KAG5581519.1"/>
    </source>
</evidence>
<dbReference type="Proteomes" id="UP000824120">
    <property type="component" value="Chromosome 10"/>
</dbReference>
<keyword evidence="1" id="KW-0812">Transmembrane</keyword>
<name>A0A9J5X1F1_SOLCO</name>
<evidence type="ECO:0000256" key="1">
    <source>
        <dbReference type="SAM" id="Phobius"/>
    </source>
</evidence>
<protein>
    <submittedName>
        <fullName evidence="2">Uncharacterized protein</fullName>
    </submittedName>
</protein>
<accession>A0A9J5X1F1</accession>
<keyword evidence="3" id="KW-1185">Reference proteome</keyword>
<organism evidence="2 3">
    <name type="scientific">Solanum commersonii</name>
    <name type="common">Commerson's wild potato</name>
    <name type="synonym">Commerson's nightshade</name>
    <dbReference type="NCBI Taxonomy" id="4109"/>
    <lineage>
        <taxon>Eukaryota</taxon>
        <taxon>Viridiplantae</taxon>
        <taxon>Streptophyta</taxon>
        <taxon>Embryophyta</taxon>
        <taxon>Tracheophyta</taxon>
        <taxon>Spermatophyta</taxon>
        <taxon>Magnoliopsida</taxon>
        <taxon>eudicotyledons</taxon>
        <taxon>Gunneridae</taxon>
        <taxon>Pentapetalae</taxon>
        <taxon>asterids</taxon>
        <taxon>lamiids</taxon>
        <taxon>Solanales</taxon>
        <taxon>Solanaceae</taxon>
        <taxon>Solanoideae</taxon>
        <taxon>Solaneae</taxon>
        <taxon>Solanum</taxon>
    </lineage>
</organism>
<gene>
    <name evidence="2" type="ORF">H5410_052146</name>
</gene>
<dbReference type="OrthoDB" id="3248508at2759"/>
<sequence length="99" mass="11164">MKKHLIPANSNSRTPSLSTIYNSEIVMLLPIKHTSITVYTKSVPINKIPKSCVNFVIRVLVIRRGSITPYKNSRGNNIDTFTYIIVLLFMFVVLMPPSA</sequence>
<dbReference type="EMBL" id="JACXVP010000010">
    <property type="protein sequence ID" value="KAG5581519.1"/>
    <property type="molecule type" value="Genomic_DNA"/>
</dbReference>